<keyword evidence="5" id="KW-1185">Reference proteome</keyword>
<evidence type="ECO:0000256" key="1">
    <source>
        <dbReference type="ARBA" id="ARBA00011353"/>
    </source>
</evidence>
<gene>
    <name evidence="4" type="ORF">B0I36DRAFT_257062</name>
</gene>
<dbReference type="GO" id="GO:0006338">
    <property type="term" value="P:chromatin remodeling"/>
    <property type="evidence" value="ECO:0007669"/>
    <property type="project" value="UniProtKB-ARBA"/>
</dbReference>
<comment type="subunit">
    <text evidence="1">Component of the NuA4 histone acetyltransferase complex.</text>
</comment>
<dbReference type="SUPFAM" id="SSF46689">
    <property type="entry name" value="Homeodomain-like"/>
    <property type="match status" value="1"/>
</dbReference>
<dbReference type="SMART" id="SM00298">
    <property type="entry name" value="CHROMO"/>
    <property type="match status" value="1"/>
</dbReference>
<dbReference type="EMBL" id="JAGTJQ010000016">
    <property type="protein sequence ID" value="KAH7010861.1"/>
    <property type="molecule type" value="Genomic_DNA"/>
</dbReference>
<dbReference type="Pfam" id="PF13921">
    <property type="entry name" value="Myb_DNA-bind_6"/>
    <property type="match status" value="1"/>
</dbReference>
<dbReference type="AlphaFoldDB" id="A0A9P9BFC7"/>
<dbReference type="InterPro" id="IPR009057">
    <property type="entry name" value="Homeodomain-like_sf"/>
</dbReference>
<dbReference type="InterPro" id="IPR001005">
    <property type="entry name" value="SANT/Myb"/>
</dbReference>
<protein>
    <recommendedName>
        <fullName evidence="3">Chromo domain-containing protein</fullName>
    </recommendedName>
</protein>
<dbReference type="InterPro" id="IPR016197">
    <property type="entry name" value="Chromo-like_dom_sf"/>
</dbReference>
<evidence type="ECO:0000259" key="3">
    <source>
        <dbReference type="PROSITE" id="PS50013"/>
    </source>
</evidence>
<evidence type="ECO:0000256" key="2">
    <source>
        <dbReference type="SAM" id="MobiDB-lite"/>
    </source>
</evidence>
<proteinExistence type="predicted"/>
<dbReference type="CDD" id="cd00167">
    <property type="entry name" value="SANT"/>
    <property type="match status" value="1"/>
</dbReference>
<reference evidence="4" key="1">
    <citation type="journal article" date="2021" name="Nat. Commun.">
        <title>Genetic determinants of endophytism in the Arabidopsis root mycobiome.</title>
        <authorList>
            <person name="Mesny F."/>
            <person name="Miyauchi S."/>
            <person name="Thiergart T."/>
            <person name="Pickel B."/>
            <person name="Atanasova L."/>
            <person name="Karlsson M."/>
            <person name="Huettel B."/>
            <person name="Barry K.W."/>
            <person name="Haridas S."/>
            <person name="Chen C."/>
            <person name="Bauer D."/>
            <person name="Andreopoulos W."/>
            <person name="Pangilinan J."/>
            <person name="LaButti K."/>
            <person name="Riley R."/>
            <person name="Lipzen A."/>
            <person name="Clum A."/>
            <person name="Drula E."/>
            <person name="Henrissat B."/>
            <person name="Kohler A."/>
            <person name="Grigoriev I.V."/>
            <person name="Martin F.M."/>
            <person name="Hacquard S."/>
        </authorList>
    </citation>
    <scope>NUCLEOTIDE SEQUENCE</scope>
    <source>
        <strain evidence="4">MPI-CAGE-CH-0230</strain>
    </source>
</reference>
<feature type="domain" description="Chromo" evidence="3">
    <location>
        <begin position="126"/>
        <end position="172"/>
    </location>
</feature>
<dbReference type="GeneID" id="70180540"/>
<dbReference type="OrthoDB" id="5095449at2759"/>
<sequence>MDSTPAATFEELPLGDAVLKRVTMDGSPPTFVVQFTWDPRVEHGGGYCGTENQGTTAKRHRPARQKSNGTTKCKGKPYTPADDAMILQLKGQGLSWSAIAKQFPGRTAGAIQVRYQTKLKTADLEWEVEEIGGDRKRDDGGLELLVRWKGGEETWEPYENMAETKALDEYERLHGRVIVDTVDAL</sequence>
<name>A0A9P9BFC7_9PEZI</name>
<feature type="region of interest" description="Disordered" evidence="2">
    <location>
        <begin position="46"/>
        <end position="77"/>
    </location>
</feature>
<dbReference type="CDD" id="cd00024">
    <property type="entry name" value="CD_CSD"/>
    <property type="match status" value="1"/>
</dbReference>
<dbReference type="InterPro" id="IPR000953">
    <property type="entry name" value="Chromo/chromo_shadow_dom"/>
</dbReference>
<dbReference type="InterPro" id="IPR023780">
    <property type="entry name" value="Chromo_domain"/>
</dbReference>
<dbReference type="SMART" id="SM00717">
    <property type="entry name" value="SANT"/>
    <property type="match status" value="1"/>
</dbReference>
<dbReference type="Gene3D" id="1.10.10.60">
    <property type="entry name" value="Homeodomain-like"/>
    <property type="match status" value="1"/>
</dbReference>
<dbReference type="Pfam" id="PF00385">
    <property type="entry name" value="Chromo"/>
    <property type="match status" value="1"/>
</dbReference>
<evidence type="ECO:0000313" key="5">
    <source>
        <dbReference type="Proteomes" id="UP000756346"/>
    </source>
</evidence>
<dbReference type="Proteomes" id="UP000756346">
    <property type="component" value="Unassembled WGS sequence"/>
</dbReference>
<organism evidence="4 5">
    <name type="scientific">Microdochium trichocladiopsis</name>
    <dbReference type="NCBI Taxonomy" id="1682393"/>
    <lineage>
        <taxon>Eukaryota</taxon>
        <taxon>Fungi</taxon>
        <taxon>Dikarya</taxon>
        <taxon>Ascomycota</taxon>
        <taxon>Pezizomycotina</taxon>
        <taxon>Sordariomycetes</taxon>
        <taxon>Xylariomycetidae</taxon>
        <taxon>Xylariales</taxon>
        <taxon>Microdochiaceae</taxon>
        <taxon>Microdochium</taxon>
    </lineage>
</organism>
<accession>A0A9P9BFC7</accession>
<dbReference type="Gene3D" id="2.40.50.40">
    <property type="match status" value="1"/>
</dbReference>
<dbReference type="RefSeq" id="XP_046004346.1">
    <property type="nucleotide sequence ID" value="XM_046150994.1"/>
</dbReference>
<evidence type="ECO:0000313" key="4">
    <source>
        <dbReference type="EMBL" id="KAH7010861.1"/>
    </source>
</evidence>
<comment type="caution">
    <text evidence="4">The sequence shown here is derived from an EMBL/GenBank/DDBJ whole genome shotgun (WGS) entry which is preliminary data.</text>
</comment>
<dbReference type="SUPFAM" id="SSF54160">
    <property type="entry name" value="Chromo domain-like"/>
    <property type="match status" value="1"/>
</dbReference>
<dbReference type="PROSITE" id="PS50013">
    <property type="entry name" value="CHROMO_2"/>
    <property type="match status" value="1"/>
</dbReference>